<evidence type="ECO:0000313" key="8">
    <source>
        <dbReference type="EMBL" id="TRY73987.1"/>
    </source>
</evidence>
<sequence length="480" mass="54667">MEEEDTLTSNLKELVSEQIRNMSDFESPANLNQTSFGGSYNFSDHVVDDFQLENCGTLGFDEIQTIHSCGYWVEGVAMTILGAIALITNLISIYAFSRREMRNSFNSLIVVLTVMDSVFCVLLVADYSFARAFEMHTVFYTLLYPYFIYPFTNIMLSASIFMTFLETKIVVENNVTPIGESYQESPPRDDEYPIEDDVMMKDRPVMSYLNVTTYTIDVTDLRNNPIYIKYYMKVTRTVLLGILPFIALIFFNVKIYLRFLLTRGRYTRSNSNSSQAKDLQLAMILVCIVCMFFVTNLPRLLLNLYELFNVDLLIKCGDNFWPPVWFMCMTSVNHLLLVLNCIMNFVVYCFFNDGFKRVILKMVGQKVESRNASQGQMSQGPDHRAPLEGRTPPPPSLVSSRRLNEGHDNNHPHQYAIVVANIRNPEETSGASSSSPDQIVRQLSPAAALSQKYSIAAVVSLKEQGDQNMNNNLRVETTTF</sequence>
<evidence type="ECO:0000256" key="3">
    <source>
        <dbReference type="ARBA" id="ARBA00022989"/>
    </source>
</evidence>
<evidence type="ECO:0000256" key="2">
    <source>
        <dbReference type="ARBA" id="ARBA00022692"/>
    </source>
</evidence>
<organism evidence="8 9">
    <name type="scientific">Tigriopus californicus</name>
    <name type="common">Marine copepod</name>
    <dbReference type="NCBI Taxonomy" id="6832"/>
    <lineage>
        <taxon>Eukaryota</taxon>
        <taxon>Metazoa</taxon>
        <taxon>Ecdysozoa</taxon>
        <taxon>Arthropoda</taxon>
        <taxon>Crustacea</taxon>
        <taxon>Multicrustacea</taxon>
        <taxon>Hexanauplia</taxon>
        <taxon>Copepoda</taxon>
        <taxon>Harpacticoida</taxon>
        <taxon>Harpacticidae</taxon>
        <taxon>Tigriopus</taxon>
    </lineage>
</organism>
<protein>
    <recommendedName>
        <fullName evidence="7">G-protein coupled receptors family 1 profile domain-containing protein</fullName>
    </recommendedName>
</protein>
<evidence type="ECO:0000259" key="7">
    <source>
        <dbReference type="PROSITE" id="PS50262"/>
    </source>
</evidence>
<dbReference type="AlphaFoldDB" id="A0A553P8J4"/>
<feature type="transmembrane region" description="Helical" evidence="6">
    <location>
        <begin position="281"/>
        <end position="304"/>
    </location>
</feature>
<dbReference type="Gene3D" id="1.20.1070.10">
    <property type="entry name" value="Rhodopsin 7-helix transmembrane proteins"/>
    <property type="match status" value="2"/>
</dbReference>
<feature type="compositionally biased region" description="Polar residues" evidence="5">
    <location>
        <begin position="370"/>
        <end position="379"/>
    </location>
</feature>
<reference evidence="8 9" key="1">
    <citation type="journal article" date="2018" name="Nat. Ecol. Evol.">
        <title>Genomic signatures of mitonuclear coevolution across populations of Tigriopus californicus.</title>
        <authorList>
            <person name="Barreto F.S."/>
            <person name="Watson E.T."/>
            <person name="Lima T.G."/>
            <person name="Willett C.S."/>
            <person name="Edmands S."/>
            <person name="Li W."/>
            <person name="Burton R.S."/>
        </authorList>
    </citation>
    <scope>NUCLEOTIDE SEQUENCE [LARGE SCALE GENOMIC DNA]</scope>
    <source>
        <strain evidence="8 9">San Diego</strain>
    </source>
</reference>
<dbReference type="InterPro" id="IPR052954">
    <property type="entry name" value="GPCR-Ligand_Int"/>
</dbReference>
<keyword evidence="2 6" id="KW-0812">Transmembrane</keyword>
<evidence type="ECO:0000256" key="1">
    <source>
        <dbReference type="ARBA" id="ARBA00004370"/>
    </source>
</evidence>
<dbReference type="GO" id="GO:0016020">
    <property type="term" value="C:membrane"/>
    <property type="evidence" value="ECO:0007669"/>
    <property type="project" value="UniProtKB-SubCell"/>
</dbReference>
<feature type="region of interest" description="Disordered" evidence="5">
    <location>
        <begin position="370"/>
        <end position="410"/>
    </location>
</feature>
<accession>A0A553P8J4</accession>
<keyword evidence="4 6" id="KW-0472">Membrane</keyword>
<dbReference type="CDD" id="cd14978">
    <property type="entry name" value="7tmA_FMRFamide_R-like"/>
    <property type="match status" value="1"/>
</dbReference>
<feature type="domain" description="G-protein coupled receptors family 1 profile" evidence="7">
    <location>
        <begin position="88"/>
        <end position="348"/>
    </location>
</feature>
<feature type="transmembrane region" description="Helical" evidence="6">
    <location>
        <begin position="238"/>
        <end position="261"/>
    </location>
</feature>
<dbReference type="PANTHER" id="PTHR46641">
    <property type="entry name" value="FMRFAMIDE RECEPTOR-RELATED"/>
    <property type="match status" value="1"/>
</dbReference>
<feature type="transmembrane region" description="Helical" evidence="6">
    <location>
        <begin position="71"/>
        <end position="96"/>
    </location>
</feature>
<proteinExistence type="predicted"/>
<keyword evidence="9" id="KW-1185">Reference proteome</keyword>
<evidence type="ECO:0000256" key="6">
    <source>
        <dbReference type="SAM" id="Phobius"/>
    </source>
</evidence>
<evidence type="ECO:0000256" key="4">
    <source>
        <dbReference type="ARBA" id="ARBA00023136"/>
    </source>
</evidence>
<comment type="subcellular location">
    <subcellularLocation>
        <location evidence="1">Membrane</location>
    </subcellularLocation>
</comment>
<name>A0A553P8J4_TIGCA</name>
<dbReference type="Proteomes" id="UP000318571">
    <property type="component" value="Chromosome 3"/>
</dbReference>
<evidence type="ECO:0000313" key="9">
    <source>
        <dbReference type="Proteomes" id="UP000318571"/>
    </source>
</evidence>
<dbReference type="InterPro" id="IPR017452">
    <property type="entry name" value="GPCR_Rhodpsn_7TM"/>
</dbReference>
<feature type="transmembrane region" description="Helical" evidence="6">
    <location>
        <begin position="142"/>
        <end position="165"/>
    </location>
</feature>
<comment type="caution">
    <text evidence="8">The sequence shown here is derived from an EMBL/GenBank/DDBJ whole genome shotgun (WGS) entry which is preliminary data.</text>
</comment>
<feature type="transmembrane region" description="Helical" evidence="6">
    <location>
        <begin position="324"/>
        <end position="351"/>
    </location>
</feature>
<dbReference type="SUPFAM" id="SSF81321">
    <property type="entry name" value="Family A G protein-coupled receptor-like"/>
    <property type="match status" value="2"/>
</dbReference>
<evidence type="ECO:0000256" key="5">
    <source>
        <dbReference type="SAM" id="MobiDB-lite"/>
    </source>
</evidence>
<dbReference type="PROSITE" id="PS50262">
    <property type="entry name" value="G_PROTEIN_RECEP_F1_2"/>
    <property type="match status" value="1"/>
</dbReference>
<keyword evidence="3 6" id="KW-1133">Transmembrane helix</keyword>
<dbReference type="PANTHER" id="PTHR46641:SF2">
    <property type="entry name" value="FMRFAMIDE RECEPTOR"/>
    <property type="match status" value="1"/>
</dbReference>
<gene>
    <name evidence="8" type="ORF">TCAL_05466</name>
</gene>
<dbReference type="STRING" id="6832.A0A553P8J4"/>
<dbReference type="EMBL" id="VCGU01000007">
    <property type="protein sequence ID" value="TRY73987.1"/>
    <property type="molecule type" value="Genomic_DNA"/>
</dbReference>
<feature type="transmembrane region" description="Helical" evidence="6">
    <location>
        <begin position="108"/>
        <end position="130"/>
    </location>
</feature>